<dbReference type="Gene3D" id="1.10.3630.10">
    <property type="entry name" value="yeast vps74-n-term truncation variant domain like"/>
    <property type="match status" value="1"/>
</dbReference>
<evidence type="ECO:0000313" key="6">
    <source>
        <dbReference type="Proteomes" id="UP001595868"/>
    </source>
</evidence>
<keyword evidence="3" id="KW-0446">Lipid-binding</keyword>
<dbReference type="InterPro" id="IPR038261">
    <property type="entry name" value="GPP34-like_sf"/>
</dbReference>
<evidence type="ECO:0000313" key="5">
    <source>
        <dbReference type="EMBL" id="MFC4109373.1"/>
    </source>
</evidence>
<keyword evidence="4" id="KW-0472">Membrane</keyword>
<reference evidence="6" key="1">
    <citation type="journal article" date="2019" name="Int. J. Syst. Evol. Microbiol.">
        <title>The Global Catalogue of Microorganisms (GCM) 10K type strain sequencing project: providing services to taxonomists for standard genome sequencing and annotation.</title>
        <authorList>
            <consortium name="The Broad Institute Genomics Platform"/>
            <consortium name="The Broad Institute Genome Sequencing Center for Infectious Disease"/>
            <person name="Wu L."/>
            <person name="Ma J."/>
        </authorList>
    </citation>
    <scope>NUCLEOTIDE SEQUENCE [LARGE SCALE GENOMIC DNA]</scope>
    <source>
        <strain evidence="6">2902at01</strain>
    </source>
</reference>
<dbReference type="EMBL" id="JBHSBN010000023">
    <property type="protein sequence ID" value="MFC4109373.1"/>
    <property type="molecule type" value="Genomic_DNA"/>
</dbReference>
<protein>
    <submittedName>
        <fullName evidence="5">GPP34 family phosphoprotein</fullName>
    </submittedName>
</protein>
<organism evidence="5 6">
    <name type="scientific">Micromonospora zhanjiangensis</name>
    <dbReference type="NCBI Taxonomy" id="1522057"/>
    <lineage>
        <taxon>Bacteria</taxon>
        <taxon>Bacillati</taxon>
        <taxon>Actinomycetota</taxon>
        <taxon>Actinomycetes</taxon>
        <taxon>Micromonosporales</taxon>
        <taxon>Micromonosporaceae</taxon>
        <taxon>Micromonospora</taxon>
    </lineage>
</organism>
<comment type="subcellular location">
    <subcellularLocation>
        <location evidence="1">Golgi apparatus membrane</location>
        <topology evidence="1">Peripheral membrane protein</topology>
        <orientation evidence="1">Cytoplasmic side</orientation>
    </subcellularLocation>
</comment>
<evidence type="ECO:0000256" key="4">
    <source>
        <dbReference type="ARBA" id="ARBA00023136"/>
    </source>
</evidence>
<dbReference type="InterPro" id="IPR008628">
    <property type="entry name" value="GPP34-like"/>
</dbReference>
<keyword evidence="6" id="KW-1185">Reference proteome</keyword>
<dbReference type="Proteomes" id="UP001595868">
    <property type="component" value="Unassembled WGS sequence"/>
</dbReference>
<evidence type="ECO:0000256" key="2">
    <source>
        <dbReference type="ARBA" id="ARBA00023034"/>
    </source>
</evidence>
<comment type="caution">
    <text evidence="5">The sequence shown here is derived from an EMBL/GenBank/DDBJ whole genome shotgun (WGS) entry which is preliminary data.</text>
</comment>
<name>A0ABV8KTE3_9ACTN</name>
<dbReference type="Pfam" id="PF05719">
    <property type="entry name" value="GPP34"/>
    <property type="match status" value="1"/>
</dbReference>
<accession>A0ABV8KTE3</accession>
<evidence type="ECO:0000256" key="1">
    <source>
        <dbReference type="ARBA" id="ARBA00004255"/>
    </source>
</evidence>
<gene>
    <name evidence="5" type="ORF">ACFOX0_26015</name>
</gene>
<sequence length="227" mass="25270">MSAQIPLADEFWLCAHDTVVRRAQLGSRPLGIGLAAALLTELVIWRCLTISSGRLYPVPGATLPDDPALAPVMSQLIEEERRNRSHRLDPTPAGQRARDWIAFLSADNRAADLVVARLSRTGLVSRQERRSLLGRPTVYYTPTDTNATGWPAVRISTALQKGRELSELDLVLAGLMLATGLHQRTLALLEQHELVRLAEQIKRRMHIMLREILHHAETAVGETVMTR</sequence>
<evidence type="ECO:0000256" key="3">
    <source>
        <dbReference type="ARBA" id="ARBA00023121"/>
    </source>
</evidence>
<keyword evidence="2" id="KW-0333">Golgi apparatus</keyword>
<proteinExistence type="predicted"/>
<dbReference type="RefSeq" id="WP_377550653.1">
    <property type="nucleotide sequence ID" value="NZ_JBHSBN010000023.1"/>
</dbReference>